<keyword evidence="7 13" id="KW-1133">Transmembrane helix</keyword>
<dbReference type="Gene3D" id="2.60.40.1530">
    <property type="entry name" value="ntegrin, alpha v. Chain A, domain 4"/>
    <property type="match status" value="1"/>
</dbReference>
<evidence type="ECO:0000256" key="7">
    <source>
        <dbReference type="ARBA" id="ARBA00022989"/>
    </source>
</evidence>
<dbReference type="AlphaFoldDB" id="A0AA38I6Y0"/>
<feature type="repeat" description="FG-GAP" evidence="12">
    <location>
        <begin position="379"/>
        <end position="438"/>
    </location>
</feature>
<keyword evidence="8 13" id="KW-0401">Integrin</keyword>
<accession>A0AA38I6Y0</accession>
<evidence type="ECO:0000256" key="13">
    <source>
        <dbReference type="RuleBase" id="RU003762"/>
    </source>
</evidence>
<evidence type="ECO:0000313" key="16">
    <source>
        <dbReference type="EMBL" id="KAJ3650200.1"/>
    </source>
</evidence>
<comment type="caution">
    <text evidence="16">The sequence shown here is derived from an EMBL/GenBank/DDBJ whole genome shotgun (WGS) entry which is preliminary data.</text>
</comment>
<dbReference type="GO" id="GO:0007160">
    <property type="term" value="P:cell-matrix adhesion"/>
    <property type="evidence" value="ECO:0007669"/>
    <property type="project" value="TreeGrafter"/>
</dbReference>
<reference evidence="16" key="1">
    <citation type="journal article" date="2023" name="G3 (Bethesda)">
        <title>Whole genome assemblies of Zophobas morio and Tenebrio molitor.</title>
        <authorList>
            <person name="Kaur S."/>
            <person name="Stinson S.A."/>
            <person name="diCenzo G.C."/>
        </authorList>
    </citation>
    <scope>NUCLEOTIDE SEQUENCE</scope>
    <source>
        <strain evidence="16">QUZm001</strain>
    </source>
</reference>
<dbReference type="InterPro" id="IPR032695">
    <property type="entry name" value="Integrin_dom_sf"/>
</dbReference>
<feature type="domain" description="Integrin alpha second immunoglobulin-like" evidence="14">
    <location>
        <begin position="641"/>
        <end position="769"/>
    </location>
</feature>
<dbReference type="Gene3D" id="2.130.10.130">
    <property type="entry name" value="Integrin alpha, N-terminal"/>
    <property type="match status" value="1"/>
</dbReference>
<comment type="subcellular location">
    <subcellularLocation>
        <location evidence="1 13">Membrane</location>
        <topology evidence="1 13">Single-pass type I membrane protein</topology>
    </subcellularLocation>
</comment>
<evidence type="ECO:0000256" key="9">
    <source>
        <dbReference type="ARBA" id="ARBA00023136"/>
    </source>
</evidence>
<feature type="transmembrane region" description="Helical" evidence="13">
    <location>
        <begin position="1014"/>
        <end position="1038"/>
    </location>
</feature>
<evidence type="ECO:0000256" key="3">
    <source>
        <dbReference type="ARBA" id="ARBA00022692"/>
    </source>
</evidence>
<keyword evidence="5" id="KW-0677">Repeat</keyword>
<evidence type="ECO:0000256" key="10">
    <source>
        <dbReference type="ARBA" id="ARBA00023170"/>
    </source>
</evidence>
<dbReference type="PRINTS" id="PR01185">
    <property type="entry name" value="INTEGRINA"/>
</dbReference>
<dbReference type="SUPFAM" id="SSF69179">
    <property type="entry name" value="Integrin domains"/>
    <property type="match status" value="3"/>
</dbReference>
<dbReference type="GO" id="GO:0009897">
    <property type="term" value="C:external side of plasma membrane"/>
    <property type="evidence" value="ECO:0007669"/>
    <property type="project" value="TreeGrafter"/>
</dbReference>
<evidence type="ECO:0000259" key="14">
    <source>
        <dbReference type="Pfam" id="PF20805"/>
    </source>
</evidence>
<dbReference type="InterPro" id="IPR048285">
    <property type="entry name" value="Integrin_alpha_Ig-like_2"/>
</dbReference>
<dbReference type="InterPro" id="IPR013519">
    <property type="entry name" value="Int_alpha_beta-p"/>
</dbReference>
<dbReference type="GO" id="GO:0033627">
    <property type="term" value="P:cell adhesion mediated by integrin"/>
    <property type="evidence" value="ECO:0007669"/>
    <property type="project" value="TreeGrafter"/>
</dbReference>
<dbReference type="InterPro" id="IPR048286">
    <property type="entry name" value="Integrin_alpha_Ig-like_3"/>
</dbReference>
<dbReference type="Gene3D" id="2.60.40.1510">
    <property type="entry name" value="ntegrin, alpha v. Chain A, domain 3"/>
    <property type="match status" value="1"/>
</dbReference>
<dbReference type="Gene3D" id="2.60.40.1460">
    <property type="entry name" value="Integrin domains. Chain A, domain 2"/>
    <property type="match status" value="1"/>
</dbReference>
<dbReference type="EMBL" id="JALNTZ010000006">
    <property type="protein sequence ID" value="KAJ3650200.1"/>
    <property type="molecule type" value="Genomic_DNA"/>
</dbReference>
<evidence type="ECO:0000256" key="1">
    <source>
        <dbReference type="ARBA" id="ARBA00004479"/>
    </source>
</evidence>
<evidence type="ECO:0000256" key="5">
    <source>
        <dbReference type="ARBA" id="ARBA00022737"/>
    </source>
</evidence>
<feature type="domain" description="Integrin alpha third immunoglobulin-like" evidence="15">
    <location>
        <begin position="783"/>
        <end position="965"/>
    </location>
</feature>
<gene>
    <name evidence="16" type="ORF">Zmor_021902</name>
</gene>
<evidence type="ECO:0000256" key="6">
    <source>
        <dbReference type="ARBA" id="ARBA00022889"/>
    </source>
</evidence>
<evidence type="ECO:0000256" key="8">
    <source>
        <dbReference type="ARBA" id="ARBA00023037"/>
    </source>
</evidence>
<dbReference type="Proteomes" id="UP001168821">
    <property type="component" value="Unassembled WGS sequence"/>
</dbReference>
<dbReference type="SUPFAM" id="SSF69318">
    <property type="entry name" value="Integrin alpha N-terminal domain"/>
    <property type="match status" value="1"/>
</dbReference>
<name>A0AA38I6Y0_9CUCU</name>
<protein>
    <recommendedName>
        <fullName evidence="18">Integrin alpha-PS3</fullName>
    </recommendedName>
</protein>
<dbReference type="Pfam" id="PF20806">
    <property type="entry name" value="Integrin_A_Ig_3"/>
    <property type="match status" value="1"/>
</dbReference>
<organism evidence="16 17">
    <name type="scientific">Zophobas morio</name>
    <dbReference type="NCBI Taxonomy" id="2755281"/>
    <lineage>
        <taxon>Eukaryota</taxon>
        <taxon>Metazoa</taxon>
        <taxon>Ecdysozoa</taxon>
        <taxon>Arthropoda</taxon>
        <taxon>Hexapoda</taxon>
        <taxon>Insecta</taxon>
        <taxon>Pterygota</taxon>
        <taxon>Neoptera</taxon>
        <taxon>Endopterygota</taxon>
        <taxon>Coleoptera</taxon>
        <taxon>Polyphaga</taxon>
        <taxon>Cucujiformia</taxon>
        <taxon>Tenebrionidae</taxon>
        <taxon>Zophobas</taxon>
    </lineage>
</organism>
<keyword evidence="3 13" id="KW-0812">Transmembrane</keyword>
<keyword evidence="9 13" id="KW-0472">Membrane</keyword>
<feature type="repeat" description="FG-GAP" evidence="12">
    <location>
        <begin position="442"/>
        <end position="504"/>
    </location>
</feature>
<keyword evidence="11" id="KW-0325">Glycoprotein</keyword>
<dbReference type="Pfam" id="PF20805">
    <property type="entry name" value="Integrin_A_Ig_2"/>
    <property type="match status" value="1"/>
</dbReference>
<dbReference type="InterPro" id="IPR028994">
    <property type="entry name" value="Integrin_alpha_N"/>
</dbReference>
<dbReference type="InterPro" id="IPR000413">
    <property type="entry name" value="Integrin_alpha"/>
</dbReference>
<evidence type="ECO:0000313" key="17">
    <source>
        <dbReference type="Proteomes" id="UP001168821"/>
    </source>
</evidence>
<dbReference type="GO" id="GO:0005178">
    <property type="term" value="F:integrin binding"/>
    <property type="evidence" value="ECO:0007669"/>
    <property type="project" value="TreeGrafter"/>
</dbReference>
<evidence type="ECO:0008006" key="18">
    <source>
        <dbReference type="Google" id="ProtNLM"/>
    </source>
</evidence>
<evidence type="ECO:0000256" key="4">
    <source>
        <dbReference type="ARBA" id="ARBA00022729"/>
    </source>
</evidence>
<feature type="repeat" description="FG-GAP" evidence="12">
    <location>
        <begin position="318"/>
        <end position="378"/>
    </location>
</feature>
<dbReference type="Gene3D" id="1.20.5.930">
    <property type="entry name" value="Bicelle-embedded integrin alpha(iib) transmembrane segment"/>
    <property type="match status" value="1"/>
</dbReference>
<dbReference type="GO" id="GO:0007157">
    <property type="term" value="P:heterophilic cell-cell adhesion via plasma membrane cell adhesion molecules"/>
    <property type="evidence" value="ECO:0007669"/>
    <property type="project" value="UniProtKB-ARBA"/>
</dbReference>
<evidence type="ECO:0000256" key="11">
    <source>
        <dbReference type="ARBA" id="ARBA00023180"/>
    </source>
</evidence>
<dbReference type="PANTHER" id="PTHR23220:SF83">
    <property type="entry name" value="INTEGRIN ALPHA-PS3-RELATED"/>
    <property type="match status" value="1"/>
</dbReference>
<dbReference type="SMART" id="SM00191">
    <property type="entry name" value="Int_alpha"/>
    <property type="match status" value="4"/>
</dbReference>
<comment type="similarity">
    <text evidence="2 13">Belongs to the integrin alpha chain family.</text>
</comment>
<keyword evidence="10 13" id="KW-0675">Receptor</keyword>
<dbReference type="GO" id="GO:0008305">
    <property type="term" value="C:integrin complex"/>
    <property type="evidence" value="ECO:0007669"/>
    <property type="project" value="InterPro"/>
</dbReference>
<dbReference type="InterPro" id="IPR013517">
    <property type="entry name" value="FG-GAP"/>
</dbReference>
<evidence type="ECO:0000256" key="2">
    <source>
        <dbReference type="ARBA" id="ARBA00008054"/>
    </source>
</evidence>
<feature type="signal peptide" evidence="13">
    <location>
        <begin position="1"/>
        <end position="18"/>
    </location>
</feature>
<keyword evidence="17" id="KW-1185">Reference proteome</keyword>
<proteinExistence type="inferred from homology"/>
<evidence type="ECO:0000256" key="12">
    <source>
        <dbReference type="PROSITE-ProRule" id="PRU00803"/>
    </source>
</evidence>
<sequence>MLSLIFLHIFVFVNCCYSFNIDTNYPIVYEDPSKYLLPSVNTSSYFGYSLVLYPGKRSRKPWVLIGAPKGIDANKRTSGVCFKCGIAETCEFFDINAQSQSARTNYEERIDNAWLGGSMDINYESERIVTCAPRWIKVQRSRDPRKDDYHIQGACYWFHTDDNSTQKLLPLLEPGKDIYTHPGSGGSVYYYAQGQAGFSVHMPVKEKEMILGAPGVYNWDGTTILYKDNVETSPIASRLQNAGKSRRFADPSEFSYKNIASAIETKQTLAYDLLGYSSTSGYFYSRKLLSYVSSAPRSDYKGQILIYEFAKSVETTLIVKETKHGQQFGEYFGGAITAGDINNDGLDDLIVGAPFHTAQKYNEGKIYIFLGSKSGRLQDPKRNHIVGKSANGQFGTTVQYLGDINHDSFGDVAVAAPYEDDKSGVVYLFKGTADGLDSVFCQRIVGKTIYQSIRGFGMSISRAVDIDLNKYADIAIGAYLSGHVVLLRSRPVITIYQGLISFAQHLEFKTKSFQMRECYWYQLDQMHPGKISINRSLTTDQQLGRASLENRNYMQIIELRPHQTICQNFTVKLSESFSNRYDPVTVSLSHSFISQEEPKQVLYVNQNQQGNDSFCPRCPVYDMYRSISSTTVKIPFALGCTDNICRSRLEVTAKIIGLEEEDNTFTLGAKSYLTLQIDIKNTAEKAYLTQVLTTVPDSITFRSIPSACTEKNSSSVMCSVDNPLETDSQKSVTLDLDMTTINSGKYDDSLTFLIEIITSSENSGDKIKKLVVKLRREADVFITGKSEEQSYSYRNISEGKPHFSQIYQVEKFGRSPLNEIAVEINVPYMFKLEDGREIAFTGLYPPVGILAEQDVICSSDFQYITEEKTSTSNIDFEGIEDTASDKEHSKRFVRQVQVFNKSTTAKQRLTKETELENLQNRTYYVNCSMNEVSCFKVMCTAGSLKSGQVLTIKLSMVLDIATIKDLLGKKDVVLFGTHGHVVITNPKDFVQSGSKQDRVEVVSLFVGASQSEDIALWIIIASAIAGLILLTLLVVVLVKAGFFKRTTKEELAQLKKEMELSAGANLTEREPEDE</sequence>
<feature type="chain" id="PRO_5041481051" description="Integrin alpha-PS3" evidence="13">
    <location>
        <begin position="19"/>
        <end position="1074"/>
    </location>
</feature>
<dbReference type="PROSITE" id="PS51470">
    <property type="entry name" value="FG_GAP"/>
    <property type="match status" value="3"/>
</dbReference>
<dbReference type="Pfam" id="PF01839">
    <property type="entry name" value="FG-GAP"/>
    <property type="match status" value="2"/>
</dbReference>
<keyword evidence="6 13" id="KW-0130">Cell adhesion</keyword>
<dbReference type="PANTHER" id="PTHR23220">
    <property type="entry name" value="INTEGRIN ALPHA"/>
    <property type="match status" value="1"/>
</dbReference>
<evidence type="ECO:0000259" key="15">
    <source>
        <dbReference type="Pfam" id="PF20806"/>
    </source>
</evidence>
<keyword evidence="4 13" id="KW-0732">Signal</keyword>
<dbReference type="GO" id="GO:0007229">
    <property type="term" value="P:integrin-mediated signaling pathway"/>
    <property type="evidence" value="ECO:0007669"/>
    <property type="project" value="UniProtKB-KW"/>
</dbReference>